<evidence type="ECO:0000313" key="6">
    <source>
        <dbReference type="Proteomes" id="UP000250245"/>
    </source>
</evidence>
<dbReference type="EMBL" id="UASJ01000001">
    <property type="protein sequence ID" value="SQB63502.1"/>
    <property type="molecule type" value="Genomic_DNA"/>
</dbReference>
<evidence type="ECO:0000313" key="4">
    <source>
        <dbReference type="EMBL" id="NMW86510.1"/>
    </source>
</evidence>
<dbReference type="EMBL" id="JABCUI010000001">
    <property type="protein sequence ID" value="NMW86510.1"/>
    <property type="molecule type" value="Genomic_DNA"/>
</dbReference>
<feature type="transmembrane region" description="Helical" evidence="2">
    <location>
        <begin position="74"/>
        <end position="95"/>
    </location>
</feature>
<organism evidence="5 6">
    <name type="scientific">Mobiluncus curtisii</name>
    <dbReference type="NCBI Taxonomy" id="2051"/>
    <lineage>
        <taxon>Bacteria</taxon>
        <taxon>Bacillati</taxon>
        <taxon>Actinomycetota</taxon>
        <taxon>Actinomycetes</taxon>
        <taxon>Actinomycetales</taxon>
        <taxon>Actinomycetaceae</taxon>
        <taxon>Mobiluncus</taxon>
    </lineage>
</organism>
<evidence type="ECO:0000313" key="5">
    <source>
        <dbReference type="EMBL" id="SQB63502.1"/>
    </source>
</evidence>
<dbReference type="InterPro" id="IPR025403">
    <property type="entry name" value="TgpA-like_C"/>
</dbReference>
<dbReference type="Pfam" id="PF13559">
    <property type="entry name" value="DUF4129"/>
    <property type="match status" value="1"/>
</dbReference>
<dbReference type="Proteomes" id="UP000250245">
    <property type="component" value="Unassembled WGS sequence"/>
</dbReference>
<dbReference type="AlphaFoldDB" id="A0A2X2Y6N4"/>
<dbReference type="Proteomes" id="UP000553981">
    <property type="component" value="Unassembled WGS sequence"/>
</dbReference>
<keyword evidence="2" id="KW-0812">Transmembrane</keyword>
<name>A0A2X2Y6N4_9ACTO</name>
<protein>
    <submittedName>
        <fullName evidence="4">DUF4129 domain-containing protein</fullName>
    </submittedName>
</protein>
<sequence>MLNISTQLGSLWLHHVDLSSLVLADVSDREGRDTLEEELSKPVYQERPSLLKKILEWFADTFSSTSVNPVLPSWLWLIAALVVALLVIIIMILFTGNWKFGEQIKPTLADEAAVFEDNRSAVQYLAAAQNALARGDYSTAFLEQFRHLLRLCEANELLVITPGLTAGEGSTALSQAVPAESEELAWAANVFNALRYGRRKSDTAQVQRLISLDSRLESFVSNRSHVRGDATDTPQEALVTAGGTA</sequence>
<evidence type="ECO:0000256" key="1">
    <source>
        <dbReference type="SAM" id="MobiDB-lite"/>
    </source>
</evidence>
<keyword evidence="2" id="KW-0472">Membrane</keyword>
<keyword evidence="2" id="KW-1133">Transmembrane helix</keyword>
<accession>A0A2X2Y6N4</accession>
<feature type="region of interest" description="Disordered" evidence="1">
    <location>
        <begin position="225"/>
        <end position="245"/>
    </location>
</feature>
<evidence type="ECO:0000259" key="3">
    <source>
        <dbReference type="Pfam" id="PF13559"/>
    </source>
</evidence>
<proteinExistence type="predicted"/>
<evidence type="ECO:0000256" key="2">
    <source>
        <dbReference type="SAM" id="Phobius"/>
    </source>
</evidence>
<reference evidence="5 6" key="1">
    <citation type="submission" date="2018-06" db="EMBL/GenBank/DDBJ databases">
        <authorList>
            <consortium name="Pathogen Informatics"/>
            <person name="Doyle S."/>
        </authorList>
    </citation>
    <scope>NUCLEOTIDE SEQUENCE [LARGE SCALE GENOMIC DNA]</scope>
    <source>
        <strain evidence="5 6">NCTC11820</strain>
    </source>
</reference>
<gene>
    <name evidence="4" type="ORF">HHJ67_01920</name>
    <name evidence="5" type="ORF">NCTC11820_00283</name>
</gene>
<feature type="domain" description="Protein-glutamine gamma-glutamyltransferase-like C-terminal" evidence="3">
    <location>
        <begin position="145"/>
        <end position="212"/>
    </location>
</feature>
<dbReference type="OMA" id="AAQGHWN"/>
<evidence type="ECO:0000313" key="7">
    <source>
        <dbReference type="Proteomes" id="UP000553981"/>
    </source>
</evidence>
<reference evidence="4 7" key="2">
    <citation type="submission" date="2020-04" db="EMBL/GenBank/DDBJ databases">
        <title>Antimicrobial susceptibility and clonality of vaginal-derived multi-drug resistant Mobiluncus isolates in China.</title>
        <authorList>
            <person name="Zhang X."/>
        </authorList>
    </citation>
    <scope>NUCLEOTIDE SEQUENCE [LARGE SCALE GENOMIC DNA]</scope>
    <source>
        <strain evidence="4 7">19</strain>
    </source>
</reference>
<dbReference type="RefSeq" id="WP_004008416.1">
    <property type="nucleotide sequence ID" value="NZ_CAMYEK010000002.1"/>
</dbReference>
<dbReference type="GeneID" id="55564566"/>